<dbReference type="InterPro" id="IPR029056">
    <property type="entry name" value="Ribokinase-like"/>
</dbReference>
<dbReference type="Proteomes" id="UP001497516">
    <property type="component" value="Chromosome 2"/>
</dbReference>
<keyword evidence="5" id="KW-0067">ATP-binding</keyword>
<accession>A0AAV2DCE5</accession>
<dbReference type="PANTHER" id="PTHR43085">
    <property type="entry name" value="HEXOKINASE FAMILY MEMBER"/>
    <property type="match status" value="1"/>
</dbReference>
<dbReference type="InterPro" id="IPR050306">
    <property type="entry name" value="PfkB_Carbo_kinase"/>
</dbReference>
<name>A0AAV2DCE5_9ROSI</name>
<feature type="domain" description="Carbohydrate kinase PfkB" evidence="6">
    <location>
        <begin position="14"/>
        <end position="65"/>
    </location>
</feature>
<evidence type="ECO:0000256" key="2">
    <source>
        <dbReference type="ARBA" id="ARBA00022679"/>
    </source>
</evidence>
<dbReference type="PANTHER" id="PTHR43085:SF1">
    <property type="entry name" value="PSEUDOURIDINE KINASE-RELATED"/>
    <property type="match status" value="1"/>
</dbReference>
<dbReference type="AlphaFoldDB" id="A0AAV2DCE5"/>
<dbReference type="GO" id="GO:0006000">
    <property type="term" value="P:fructose metabolic process"/>
    <property type="evidence" value="ECO:0007669"/>
    <property type="project" value="TreeGrafter"/>
</dbReference>
<dbReference type="GO" id="GO:0008865">
    <property type="term" value="F:fructokinase activity"/>
    <property type="evidence" value="ECO:0007669"/>
    <property type="project" value="TreeGrafter"/>
</dbReference>
<proteinExistence type="inferred from homology"/>
<gene>
    <name evidence="7" type="ORF">LTRI10_LOCUS13449</name>
</gene>
<organism evidence="7 8">
    <name type="scientific">Linum trigynum</name>
    <dbReference type="NCBI Taxonomy" id="586398"/>
    <lineage>
        <taxon>Eukaryota</taxon>
        <taxon>Viridiplantae</taxon>
        <taxon>Streptophyta</taxon>
        <taxon>Embryophyta</taxon>
        <taxon>Tracheophyta</taxon>
        <taxon>Spermatophyta</taxon>
        <taxon>Magnoliopsida</taxon>
        <taxon>eudicotyledons</taxon>
        <taxon>Gunneridae</taxon>
        <taxon>Pentapetalae</taxon>
        <taxon>rosids</taxon>
        <taxon>fabids</taxon>
        <taxon>Malpighiales</taxon>
        <taxon>Linaceae</taxon>
        <taxon>Linum</taxon>
    </lineage>
</organism>
<dbReference type="SUPFAM" id="SSF53613">
    <property type="entry name" value="Ribokinase-like"/>
    <property type="match status" value="1"/>
</dbReference>
<dbReference type="InterPro" id="IPR011611">
    <property type="entry name" value="PfkB_dom"/>
</dbReference>
<evidence type="ECO:0000256" key="3">
    <source>
        <dbReference type="ARBA" id="ARBA00022741"/>
    </source>
</evidence>
<dbReference type="Gene3D" id="3.40.1190.20">
    <property type="match status" value="1"/>
</dbReference>
<evidence type="ECO:0000256" key="4">
    <source>
        <dbReference type="ARBA" id="ARBA00022777"/>
    </source>
</evidence>
<reference evidence="7 8" key="1">
    <citation type="submission" date="2024-04" db="EMBL/GenBank/DDBJ databases">
        <authorList>
            <person name="Fracassetti M."/>
        </authorList>
    </citation>
    <scope>NUCLEOTIDE SEQUENCE [LARGE SCALE GENOMIC DNA]</scope>
</reference>
<protein>
    <recommendedName>
        <fullName evidence="6">Carbohydrate kinase PfkB domain-containing protein</fullName>
    </recommendedName>
</protein>
<keyword evidence="2" id="KW-0808">Transferase</keyword>
<dbReference type="Pfam" id="PF00294">
    <property type="entry name" value="PfkB"/>
    <property type="match status" value="1"/>
</dbReference>
<evidence type="ECO:0000256" key="5">
    <source>
        <dbReference type="ARBA" id="ARBA00022840"/>
    </source>
</evidence>
<evidence type="ECO:0000313" key="8">
    <source>
        <dbReference type="Proteomes" id="UP001497516"/>
    </source>
</evidence>
<evidence type="ECO:0000256" key="1">
    <source>
        <dbReference type="ARBA" id="ARBA00010688"/>
    </source>
</evidence>
<keyword evidence="8" id="KW-1185">Reference proteome</keyword>
<keyword evidence="4" id="KW-0418">Kinase</keyword>
<comment type="similarity">
    <text evidence="1">Belongs to the carbohydrate kinase PfkB family.</text>
</comment>
<dbReference type="GO" id="GO:0005829">
    <property type="term" value="C:cytosol"/>
    <property type="evidence" value="ECO:0007669"/>
    <property type="project" value="TreeGrafter"/>
</dbReference>
<dbReference type="GO" id="GO:0005524">
    <property type="term" value="F:ATP binding"/>
    <property type="evidence" value="ECO:0007669"/>
    <property type="project" value="UniProtKB-KW"/>
</dbReference>
<dbReference type="EMBL" id="OZ034815">
    <property type="protein sequence ID" value="CAL1371381.1"/>
    <property type="molecule type" value="Genomic_DNA"/>
</dbReference>
<evidence type="ECO:0000313" key="7">
    <source>
        <dbReference type="EMBL" id="CAL1371381.1"/>
    </source>
</evidence>
<sequence>MFDDILKQYSVDNSGDAFVGGLLNNLASDPSILKDEKRLKESLYFANTCGAMTVTERGAIPALHTREAVLKLIKQVDS</sequence>
<evidence type="ECO:0000259" key="6">
    <source>
        <dbReference type="Pfam" id="PF00294"/>
    </source>
</evidence>
<keyword evidence="3" id="KW-0547">Nucleotide-binding</keyword>